<keyword evidence="5" id="KW-0963">Cytoplasm</keyword>
<comment type="pathway">
    <text evidence="5">Amino-acid biosynthesis; L-proline biosynthesis; L-proline from L-glutamate 5-semialdehyde: step 1/1.</text>
</comment>
<dbReference type="Pfam" id="PF14748">
    <property type="entry name" value="P5CR_dimer"/>
    <property type="match status" value="1"/>
</dbReference>
<keyword evidence="2 5" id="KW-0521">NADP</keyword>
<dbReference type="InterPro" id="IPR029036">
    <property type="entry name" value="P5CR_dimer"/>
</dbReference>
<dbReference type="EC" id="1.5.1.2" evidence="5 6"/>
<evidence type="ECO:0000259" key="9">
    <source>
        <dbReference type="Pfam" id="PF03807"/>
    </source>
</evidence>
<dbReference type="InterPro" id="IPR000304">
    <property type="entry name" value="Pyrroline-COOH_reductase"/>
</dbReference>
<reference evidence="11 12" key="1">
    <citation type="submission" date="2020-08" db="EMBL/GenBank/DDBJ databases">
        <title>Sequencing the genomes of 1000 actinobacteria strains.</title>
        <authorList>
            <person name="Klenk H.-P."/>
        </authorList>
    </citation>
    <scope>NUCLEOTIDE SEQUENCE [LARGE SCALE GENOMIC DNA]</scope>
    <source>
        <strain evidence="11 12">DSM 45298</strain>
    </source>
</reference>
<dbReference type="SUPFAM" id="SSF48179">
    <property type="entry name" value="6-phosphogluconate dehydrogenase C-terminal domain-like"/>
    <property type="match status" value="1"/>
</dbReference>
<gene>
    <name evidence="5" type="primary">proC</name>
    <name evidence="11" type="ORF">BKA16_001129</name>
</gene>
<protein>
    <recommendedName>
        <fullName evidence="5 6">Pyrroline-5-carboxylate reductase</fullName>
        <shortName evidence="5">P5C reductase</shortName>
        <shortName evidence="5">P5CR</shortName>
        <ecNumber evidence="5 6">1.5.1.2</ecNumber>
    </recommendedName>
    <alternativeName>
        <fullName evidence="5">PCA reductase</fullName>
    </alternativeName>
</protein>
<evidence type="ECO:0000256" key="3">
    <source>
        <dbReference type="ARBA" id="ARBA00023002"/>
    </source>
</evidence>
<proteinExistence type="inferred from homology"/>
<feature type="domain" description="Pyrroline-5-carboxylate reductase dimerisation" evidence="10">
    <location>
        <begin position="164"/>
        <end position="268"/>
    </location>
</feature>
<sequence>MSERVAIVGGGKIGEALLAGLINSGKPVRDLVVVERVEKRQSELTSDYGVRVTDDVVDAADGARVLFIAVKPDAVDSVLQALGKADDHSDEERITVTLVAGIPTARYEAALPAGSPVIRVMPNTPMLVNEAMSAVSPGRYANDDQVAVAVRLLESVGKVMVVPEKQLDAVTAISGSGPAYFFLMVESMIDAGVALGLTRAQSAELAVQTVKGAGVLLSESGLTSVDLRAAVTSPGGTTAAALREFERHGLRHAVNEATAACAEASARMARRPDLEGSRPASPFTPDPAAGGQ</sequence>
<dbReference type="RefSeq" id="WP_183369728.1">
    <property type="nucleotide sequence ID" value="NZ_BAABHL010000049.1"/>
</dbReference>
<dbReference type="Gene3D" id="3.40.50.720">
    <property type="entry name" value="NAD(P)-binding Rossmann-like Domain"/>
    <property type="match status" value="1"/>
</dbReference>
<organism evidence="11 12">
    <name type="scientific">Gordonia humi</name>
    <dbReference type="NCBI Taxonomy" id="686429"/>
    <lineage>
        <taxon>Bacteria</taxon>
        <taxon>Bacillati</taxon>
        <taxon>Actinomycetota</taxon>
        <taxon>Actinomycetes</taxon>
        <taxon>Mycobacteriales</taxon>
        <taxon>Gordoniaceae</taxon>
        <taxon>Gordonia</taxon>
    </lineage>
</organism>
<dbReference type="HAMAP" id="MF_01925">
    <property type="entry name" value="P5C_reductase"/>
    <property type="match status" value="1"/>
</dbReference>
<comment type="catalytic activity">
    <reaction evidence="5">
        <text>L-proline + NAD(+) = (S)-1-pyrroline-5-carboxylate + NADH + 2 H(+)</text>
        <dbReference type="Rhea" id="RHEA:14105"/>
        <dbReference type="ChEBI" id="CHEBI:15378"/>
        <dbReference type="ChEBI" id="CHEBI:17388"/>
        <dbReference type="ChEBI" id="CHEBI:57540"/>
        <dbReference type="ChEBI" id="CHEBI:57945"/>
        <dbReference type="ChEBI" id="CHEBI:60039"/>
        <dbReference type="EC" id="1.5.1.2"/>
    </reaction>
</comment>
<dbReference type="EMBL" id="JACIFP010000001">
    <property type="protein sequence ID" value="MBB4134577.1"/>
    <property type="molecule type" value="Genomic_DNA"/>
</dbReference>
<dbReference type="Proteomes" id="UP000551501">
    <property type="component" value="Unassembled WGS sequence"/>
</dbReference>
<name>A0A840F4U8_9ACTN</name>
<evidence type="ECO:0000256" key="7">
    <source>
        <dbReference type="PIRSR" id="PIRSR000193-1"/>
    </source>
</evidence>
<dbReference type="Pfam" id="PF03807">
    <property type="entry name" value="F420_oxidored"/>
    <property type="match status" value="1"/>
</dbReference>
<feature type="binding site" evidence="7">
    <location>
        <begin position="69"/>
        <end position="72"/>
    </location>
    <ligand>
        <name>NADP(+)</name>
        <dbReference type="ChEBI" id="CHEBI:58349"/>
    </ligand>
</feature>
<accession>A0A840F4U8</accession>
<dbReference type="InterPro" id="IPR008927">
    <property type="entry name" value="6-PGluconate_DH-like_C_sf"/>
</dbReference>
<dbReference type="GO" id="GO:0005737">
    <property type="term" value="C:cytoplasm"/>
    <property type="evidence" value="ECO:0007669"/>
    <property type="project" value="UniProtKB-SubCell"/>
</dbReference>
<evidence type="ECO:0000313" key="12">
    <source>
        <dbReference type="Proteomes" id="UP000551501"/>
    </source>
</evidence>
<comment type="caution">
    <text evidence="11">The sequence shown here is derived from an EMBL/GenBank/DDBJ whole genome shotgun (WGS) entry which is preliminary data.</text>
</comment>
<dbReference type="UniPathway" id="UPA00098">
    <property type="reaction ID" value="UER00361"/>
</dbReference>
<dbReference type="PANTHER" id="PTHR11645">
    <property type="entry name" value="PYRROLINE-5-CARBOXYLATE REDUCTASE"/>
    <property type="match status" value="1"/>
</dbReference>
<dbReference type="Gene3D" id="1.10.3730.10">
    <property type="entry name" value="ProC C-terminal domain-like"/>
    <property type="match status" value="1"/>
</dbReference>
<dbReference type="SUPFAM" id="SSF51735">
    <property type="entry name" value="NAD(P)-binding Rossmann-fold domains"/>
    <property type="match status" value="1"/>
</dbReference>
<dbReference type="GO" id="GO:0055129">
    <property type="term" value="P:L-proline biosynthetic process"/>
    <property type="evidence" value="ECO:0007669"/>
    <property type="project" value="UniProtKB-UniRule"/>
</dbReference>
<evidence type="ECO:0000256" key="5">
    <source>
        <dbReference type="HAMAP-Rule" id="MF_01925"/>
    </source>
</evidence>
<dbReference type="AlphaFoldDB" id="A0A840F4U8"/>
<feature type="region of interest" description="Disordered" evidence="8">
    <location>
        <begin position="264"/>
        <end position="292"/>
    </location>
</feature>
<evidence type="ECO:0000259" key="10">
    <source>
        <dbReference type="Pfam" id="PF14748"/>
    </source>
</evidence>
<dbReference type="PIRSF" id="PIRSF000193">
    <property type="entry name" value="Pyrrol-5-carb_rd"/>
    <property type="match status" value="1"/>
</dbReference>
<comment type="subcellular location">
    <subcellularLocation>
        <location evidence="5">Cytoplasm</location>
    </subcellularLocation>
</comment>
<dbReference type="NCBIfam" id="TIGR00112">
    <property type="entry name" value="proC"/>
    <property type="match status" value="1"/>
</dbReference>
<keyword evidence="5" id="KW-0641">Proline biosynthesis</keyword>
<comment type="similarity">
    <text evidence="1 5">Belongs to the pyrroline-5-carboxylate reductase family.</text>
</comment>
<dbReference type="PANTHER" id="PTHR11645:SF0">
    <property type="entry name" value="PYRROLINE-5-CARBOXYLATE REDUCTASE 3"/>
    <property type="match status" value="1"/>
</dbReference>
<dbReference type="FunFam" id="1.10.3730.10:FF:000001">
    <property type="entry name" value="Pyrroline-5-carboxylate reductase"/>
    <property type="match status" value="1"/>
</dbReference>
<evidence type="ECO:0000256" key="1">
    <source>
        <dbReference type="ARBA" id="ARBA00005525"/>
    </source>
</evidence>
<evidence type="ECO:0000256" key="4">
    <source>
        <dbReference type="ARBA" id="ARBA00058118"/>
    </source>
</evidence>
<evidence type="ECO:0000313" key="11">
    <source>
        <dbReference type="EMBL" id="MBB4134577.1"/>
    </source>
</evidence>
<evidence type="ECO:0000256" key="8">
    <source>
        <dbReference type="SAM" id="MobiDB-lite"/>
    </source>
</evidence>
<dbReference type="InterPro" id="IPR028939">
    <property type="entry name" value="P5C_Rdtase_cat_N"/>
</dbReference>
<dbReference type="GO" id="GO:0004735">
    <property type="term" value="F:pyrroline-5-carboxylate reductase activity"/>
    <property type="evidence" value="ECO:0007669"/>
    <property type="project" value="UniProtKB-UniRule"/>
</dbReference>
<evidence type="ECO:0000256" key="6">
    <source>
        <dbReference type="NCBIfam" id="TIGR00112"/>
    </source>
</evidence>
<keyword evidence="5" id="KW-0028">Amino-acid biosynthesis</keyword>
<comment type="catalytic activity">
    <reaction evidence="5">
        <text>L-proline + NADP(+) = (S)-1-pyrroline-5-carboxylate + NADPH + 2 H(+)</text>
        <dbReference type="Rhea" id="RHEA:14109"/>
        <dbReference type="ChEBI" id="CHEBI:15378"/>
        <dbReference type="ChEBI" id="CHEBI:17388"/>
        <dbReference type="ChEBI" id="CHEBI:57783"/>
        <dbReference type="ChEBI" id="CHEBI:58349"/>
        <dbReference type="ChEBI" id="CHEBI:60039"/>
        <dbReference type="EC" id="1.5.1.2"/>
    </reaction>
</comment>
<dbReference type="InterPro" id="IPR036291">
    <property type="entry name" value="NAD(P)-bd_dom_sf"/>
</dbReference>
<feature type="domain" description="Pyrroline-5-carboxylate reductase catalytic N-terminal" evidence="9">
    <location>
        <begin position="4"/>
        <end position="94"/>
    </location>
</feature>
<keyword evidence="3 5" id="KW-0560">Oxidoreductase</keyword>
<comment type="function">
    <text evidence="4 5">Catalyzes the reduction of 1-pyrroline-5-carboxylate (PCA) to L-proline.</text>
</comment>
<evidence type="ECO:0000256" key="2">
    <source>
        <dbReference type="ARBA" id="ARBA00022857"/>
    </source>
</evidence>
<keyword evidence="12" id="KW-1185">Reference proteome</keyword>